<feature type="disulfide bond" evidence="5">
    <location>
        <begin position="542"/>
        <end position="606"/>
    </location>
</feature>
<keyword evidence="3 5" id="KW-1015">Disulfide bond</keyword>
<feature type="disulfide bond" evidence="5">
    <location>
        <begin position="283"/>
        <end position="293"/>
    </location>
</feature>
<evidence type="ECO:0000256" key="3">
    <source>
        <dbReference type="ARBA" id="ARBA00023157"/>
    </source>
</evidence>
<gene>
    <name evidence="8" type="primary">DMBT1</name>
</gene>
<feature type="disulfide bond" evidence="5">
    <location>
        <begin position="404"/>
        <end position="414"/>
    </location>
</feature>
<evidence type="ECO:0000313" key="8">
    <source>
        <dbReference type="Ensembl" id="ENSACLP00000058881.1"/>
    </source>
</evidence>
<name>A0AAX7TZU2_ASTCA</name>
<dbReference type="PROSITE" id="PS50287">
    <property type="entry name" value="SRCR_2"/>
    <property type="match status" value="5"/>
</dbReference>
<evidence type="ECO:0000256" key="4">
    <source>
        <dbReference type="ARBA" id="ARBA00023180"/>
    </source>
</evidence>
<feature type="disulfide bond" evidence="5">
    <location>
        <begin position="373"/>
        <end position="434"/>
    </location>
</feature>
<dbReference type="PRINTS" id="PR00258">
    <property type="entry name" value="SPERACTRCPTR"/>
</dbReference>
<dbReference type="Gene3D" id="3.10.250.10">
    <property type="entry name" value="SRCR-like domain"/>
    <property type="match status" value="5"/>
</dbReference>
<dbReference type="Proteomes" id="UP000265100">
    <property type="component" value="Chromosome 3"/>
</dbReference>
<dbReference type="PANTHER" id="PTHR48071:SF24">
    <property type="entry name" value="DELETED IN MALIGNANT BRAIN TUMORS 1 PROTEIN-LIKE"/>
    <property type="match status" value="1"/>
</dbReference>
<dbReference type="InterPro" id="IPR001190">
    <property type="entry name" value="SRCR"/>
</dbReference>
<evidence type="ECO:0000259" key="7">
    <source>
        <dbReference type="PROSITE" id="PS50287"/>
    </source>
</evidence>
<evidence type="ECO:0000256" key="1">
    <source>
        <dbReference type="ARBA" id="ARBA00022729"/>
    </source>
</evidence>
<feature type="disulfide bond" evidence="5">
    <location>
        <begin position="555"/>
        <end position="616"/>
    </location>
</feature>
<feature type="disulfide bond" evidence="5">
    <location>
        <begin position="83"/>
        <end position="93"/>
    </location>
</feature>
<dbReference type="Ensembl" id="ENSACLT00000060776.1">
    <property type="protein sequence ID" value="ENSACLP00000058881.1"/>
    <property type="gene ID" value="ENSACLG00000020187.2"/>
</dbReference>
<feature type="domain" description="SRCR" evidence="7">
    <location>
        <begin position="123"/>
        <end position="209"/>
    </location>
</feature>
<feature type="disulfide bond" evidence="5">
    <location>
        <begin position="360"/>
        <end position="424"/>
    </location>
</feature>
<dbReference type="GO" id="GO:0031638">
    <property type="term" value="P:zymogen activation"/>
    <property type="evidence" value="ECO:0007669"/>
    <property type="project" value="TreeGrafter"/>
</dbReference>
<dbReference type="PANTHER" id="PTHR48071">
    <property type="entry name" value="SRCR DOMAIN-CONTAINING PROTEIN"/>
    <property type="match status" value="1"/>
</dbReference>
<feature type="signal peptide" evidence="6">
    <location>
        <begin position="1"/>
        <end position="18"/>
    </location>
</feature>
<reference evidence="8 9" key="1">
    <citation type="submission" date="2018-05" db="EMBL/GenBank/DDBJ databases">
        <authorList>
            <person name="Datahose"/>
        </authorList>
    </citation>
    <scope>NUCLEOTIDE SEQUENCE</scope>
</reference>
<feature type="disulfide bond" evidence="5">
    <location>
        <begin position="193"/>
        <end position="203"/>
    </location>
</feature>
<dbReference type="Pfam" id="PF00530">
    <property type="entry name" value="SRCR"/>
    <property type="match status" value="5"/>
</dbReference>
<dbReference type="GeneTree" id="ENSGT00940000162108"/>
<dbReference type="InterPro" id="IPR036772">
    <property type="entry name" value="SRCR-like_dom_sf"/>
</dbReference>
<feature type="chain" id="PRO_5044323424" description="SRCR domain-containing protein" evidence="6">
    <location>
        <begin position="19"/>
        <end position="685"/>
    </location>
</feature>
<keyword evidence="2" id="KW-0677">Repeat</keyword>
<accession>A0AAX7TZU2</accession>
<keyword evidence="1 6" id="KW-0732">Signal</keyword>
<feature type="disulfide bond" evidence="5">
    <location>
        <begin position="586"/>
        <end position="596"/>
    </location>
</feature>
<feature type="domain" description="SRCR" evidence="7">
    <location>
        <begin position="13"/>
        <end position="120"/>
    </location>
</feature>
<dbReference type="SMART" id="SM00202">
    <property type="entry name" value="SR"/>
    <property type="match status" value="5"/>
</dbReference>
<sequence>MCVLCILFLGVSIRLAGSGATQCSGRVEIYYNNIWGTVYGNGWDLNEAEVVCRQLNCGTAIQAPLSSYYSPEAKQIWLYNVACSGSENSLTQCHYSGWGMRNNYYYYYNYYYYDAGVICSDLIRLTGSGSTRCSGRVEVYHNNSWGTVCDNGWDLNDAAVVCRQINCGSALEAPQSAHFGEGTGQIWLDDVGCSGNESSLIECNGRGFGTYSYRIRLAGSGSTRCSGRVEIYYNNIWGTVCDDYWDLKDAQVVCRQINCGTALEAPRSALFGTGQIWLDHVTCSGGESSLTECQHSGFGTNNCGHGQDAAVICSGEKMFRYQRHMNHSEIVYLIRLAGSGSTRCSGRVEVYHNNSFGTVCDDGWDLNDAEIVCRQLNCGTARGAPRSAHFGAGTGQIWLDRVTCSGSEGSLTQCQHGGFGTNNCVHNQDAGVVCSVALYVSIRLFLYMLYEPLVRALCAGRWKCGSKCRTPRRNVTKTTAFIAGMKQKPKPNHETKQEHTDTIKNLLHILCLIDLIRLVGSGSTRCSGRVEIFHNNSWGTVCDDSWDLNDAQVVCRELNCGTALGAPPFAQFGAGTGQIWLDNVTCSGNEESLAQCQHNGFGSNKCGHDHDAGAICSGENFFFPIIYTMSDTVNTTVSLYRFFVHSLMCFILKLSVSHQIKLHSNHSMQDFNGKIFICKRGNFIS</sequence>
<dbReference type="GO" id="GO:0005886">
    <property type="term" value="C:plasma membrane"/>
    <property type="evidence" value="ECO:0007669"/>
    <property type="project" value="TreeGrafter"/>
</dbReference>
<dbReference type="FunFam" id="3.10.250.10:FF:000006">
    <property type="entry name" value="neurotrypsin isoform X2"/>
    <property type="match status" value="3"/>
</dbReference>
<evidence type="ECO:0000256" key="5">
    <source>
        <dbReference type="PROSITE-ProRule" id="PRU00196"/>
    </source>
</evidence>
<feature type="domain" description="SRCR" evidence="7">
    <location>
        <begin position="516"/>
        <end position="617"/>
    </location>
</feature>
<dbReference type="FunFam" id="3.10.250.10:FF:000009">
    <property type="entry name" value="WC1"/>
    <property type="match status" value="1"/>
</dbReference>
<dbReference type="AlphaFoldDB" id="A0AAX7TZU2"/>
<reference evidence="8" key="4">
    <citation type="submission" date="2025-09" db="UniProtKB">
        <authorList>
            <consortium name="Ensembl"/>
        </authorList>
    </citation>
    <scope>IDENTIFICATION</scope>
</reference>
<evidence type="ECO:0000256" key="2">
    <source>
        <dbReference type="ARBA" id="ARBA00022737"/>
    </source>
</evidence>
<dbReference type="FunFam" id="3.10.250.10:FF:000002">
    <property type="entry name" value="Scavenger receptor cysteine-rich type 1 protein M130"/>
    <property type="match status" value="1"/>
</dbReference>
<reference evidence="8" key="3">
    <citation type="submission" date="2025-08" db="UniProtKB">
        <authorList>
            <consortium name="Ensembl"/>
        </authorList>
    </citation>
    <scope>IDENTIFICATION</scope>
</reference>
<feature type="domain" description="SRCR" evidence="7">
    <location>
        <begin position="215"/>
        <end position="314"/>
    </location>
</feature>
<organism evidence="8 9">
    <name type="scientific">Astatotilapia calliptera</name>
    <name type="common">Eastern happy</name>
    <name type="synonym">Chromis callipterus</name>
    <dbReference type="NCBI Taxonomy" id="8154"/>
    <lineage>
        <taxon>Eukaryota</taxon>
        <taxon>Metazoa</taxon>
        <taxon>Chordata</taxon>
        <taxon>Craniata</taxon>
        <taxon>Vertebrata</taxon>
        <taxon>Euteleostomi</taxon>
        <taxon>Actinopterygii</taxon>
        <taxon>Neopterygii</taxon>
        <taxon>Teleostei</taxon>
        <taxon>Neoteleostei</taxon>
        <taxon>Acanthomorphata</taxon>
        <taxon>Ovalentaria</taxon>
        <taxon>Cichlomorphae</taxon>
        <taxon>Cichliformes</taxon>
        <taxon>Cichlidae</taxon>
        <taxon>African cichlids</taxon>
        <taxon>Pseudocrenilabrinae</taxon>
        <taxon>Haplochromini</taxon>
        <taxon>Astatotilapia</taxon>
    </lineage>
</organism>
<protein>
    <recommendedName>
        <fullName evidence="7">SRCR domain-containing protein</fullName>
    </recommendedName>
</protein>
<feature type="domain" description="SRCR" evidence="7">
    <location>
        <begin position="334"/>
        <end position="435"/>
    </location>
</feature>
<reference evidence="9" key="2">
    <citation type="submission" date="2023-03" db="EMBL/GenBank/DDBJ databases">
        <authorList>
            <consortium name="Wellcome Sanger Institute Data Sharing"/>
        </authorList>
    </citation>
    <scope>NUCLEOTIDE SEQUENCE [LARGE SCALE GENOMIC DNA]</scope>
</reference>
<evidence type="ECO:0000256" key="6">
    <source>
        <dbReference type="SAM" id="SignalP"/>
    </source>
</evidence>
<dbReference type="GO" id="GO:0004252">
    <property type="term" value="F:serine-type endopeptidase activity"/>
    <property type="evidence" value="ECO:0007669"/>
    <property type="project" value="TreeGrafter"/>
</dbReference>
<comment type="caution">
    <text evidence="5">Lacks conserved residue(s) required for the propagation of feature annotation.</text>
</comment>
<keyword evidence="9" id="KW-1185">Reference proteome</keyword>
<proteinExistence type="predicted"/>
<keyword evidence="4" id="KW-0325">Glycoprotein</keyword>
<evidence type="ECO:0000313" key="9">
    <source>
        <dbReference type="Proteomes" id="UP000265100"/>
    </source>
</evidence>
<dbReference type="SUPFAM" id="SSF56487">
    <property type="entry name" value="SRCR-like"/>
    <property type="match status" value="5"/>
</dbReference>